<gene>
    <name evidence="1" type="ORF">JCM21142_114568</name>
</gene>
<proteinExistence type="predicted"/>
<name>W7YTN1_9BACT</name>
<sequence length="149" mass="17498">MTTKSKYAHFYALLHKMGLSAEDRRDFLMDYTNGLYASLSEMHDRTPNFYYQMLRDMQSAIDNQKKDVADMWRKRVIAAIIGFHKQIGRSTDIDYIKATACRATSYTAFNSIPVSRLQNIYSMYVNKQNDFKRMSKEMRNELANSTFLN</sequence>
<dbReference type="EMBL" id="BAMD01000131">
    <property type="protein sequence ID" value="GAF05814.1"/>
    <property type="molecule type" value="Genomic_DNA"/>
</dbReference>
<dbReference type="AlphaFoldDB" id="W7YTN1"/>
<dbReference type="OrthoDB" id="1071314at2"/>
<dbReference type="STRING" id="869213.GCA_000517085_01901"/>
<dbReference type="Proteomes" id="UP000019402">
    <property type="component" value="Unassembled WGS sequence"/>
</dbReference>
<keyword evidence="2" id="KW-1185">Reference proteome</keyword>
<dbReference type="RefSeq" id="WP_027471605.1">
    <property type="nucleotide sequence ID" value="NZ_BAMD01000131.1"/>
</dbReference>
<evidence type="ECO:0000313" key="2">
    <source>
        <dbReference type="Proteomes" id="UP000019402"/>
    </source>
</evidence>
<organism evidence="1 2">
    <name type="scientific">Saccharicrinis fermentans DSM 9555 = JCM 21142</name>
    <dbReference type="NCBI Taxonomy" id="869213"/>
    <lineage>
        <taxon>Bacteria</taxon>
        <taxon>Pseudomonadati</taxon>
        <taxon>Bacteroidota</taxon>
        <taxon>Bacteroidia</taxon>
        <taxon>Marinilabiliales</taxon>
        <taxon>Marinilabiliaceae</taxon>
        <taxon>Saccharicrinis</taxon>
    </lineage>
</organism>
<accession>W7YTN1</accession>
<protein>
    <submittedName>
        <fullName evidence="1">Uncharacterized protein</fullName>
    </submittedName>
</protein>
<reference evidence="1 2" key="1">
    <citation type="journal article" date="2014" name="Genome Announc.">
        <title>Draft Genome Sequence of Cytophaga fermentans JCM 21142T, a Facultative Anaerobe Isolated from Marine Mud.</title>
        <authorList>
            <person name="Starns D."/>
            <person name="Oshima K."/>
            <person name="Suda W."/>
            <person name="Iino T."/>
            <person name="Yuki M."/>
            <person name="Inoue J."/>
            <person name="Kitamura K."/>
            <person name="Iida T."/>
            <person name="Darby A."/>
            <person name="Hattori M."/>
            <person name="Ohkuma M."/>
        </authorList>
    </citation>
    <scope>NUCLEOTIDE SEQUENCE [LARGE SCALE GENOMIC DNA]</scope>
    <source>
        <strain evidence="1 2">JCM 21142</strain>
    </source>
</reference>
<comment type="caution">
    <text evidence="1">The sequence shown here is derived from an EMBL/GenBank/DDBJ whole genome shotgun (WGS) entry which is preliminary data.</text>
</comment>
<evidence type="ECO:0000313" key="1">
    <source>
        <dbReference type="EMBL" id="GAF05814.1"/>
    </source>
</evidence>